<dbReference type="EMBL" id="KN123079">
    <property type="protein sequence ID" value="KFO26869.1"/>
    <property type="molecule type" value="Genomic_DNA"/>
</dbReference>
<organism evidence="2 3">
    <name type="scientific">Fukomys damarensis</name>
    <name type="common">Damaraland mole rat</name>
    <name type="synonym">Cryptomys damarensis</name>
    <dbReference type="NCBI Taxonomy" id="885580"/>
    <lineage>
        <taxon>Eukaryota</taxon>
        <taxon>Metazoa</taxon>
        <taxon>Chordata</taxon>
        <taxon>Craniata</taxon>
        <taxon>Vertebrata</taxon>
        <taxon>Euteleostomi</taxon>
        <taxon>Mammalia</taxon>
        <taxon>Eutheria</taxon>
        <taxon>Euarchontoglires</taxon>
        <taxon>Glires</taxon>
        <taxon>Rodentia</taxon>
        <taxon>Hystricomorpha</taxon>
        <taxon>Bathyergidae</taxon>
        <taxon>Fukomys</taxon>
    </lineage>
</organism>
<protein>
    <submittedName>
        <fullName evidence="2">Uncharacterized protein</fullName>
    </submittedName>
</protein>
<feature type="compositionally biased region" description="Basic residues" evidence="1">
    <location>
        <begin position="81"/>
        <end position="91"/>
    </location>
</feature>
<evidence type="ECO:0000313" key="3">
    <source>
        <dbReference type="Proteomes" id="UP000028990"/>
    </source>
</evidence>
<dbReference type="Proteomes" id="UP000028990">
    <property type="component" value="Unassembled WGS sequence"/>
</dbReference>
<keyword evidence="3" id="KW-1185">Reference proteome</keyword>
<reference evidence="2 3" key="1">
    <citation type="submission" date="2013-11" db="EMBL/GenBank/DDBJ databases">
        <title>The Damaraland mole rat (Fukomys damarensis) genome and evolution of African mole rats.</title>
        <authorList>
            <person name="Gladyshev V.N."/>
            <person name="Fang X."/>
        </authorList>
    </citation>
    <scope>NUCLEOTIDE SEQUENCE [LARGE SCALE GENOMIC DNA]</scope>
    <source>
        <tissue evidence="2">Liver</tissue>
    </source>
</reference>
<name>A0A091D434_FUKDA</name>
<feature type="region of interest" description="Disordered" evidence="1">
    <location>
        <begin position="69"/>
        <end position="117"/>
    </location>
</feature>
<evidence type="ECO:0000256" key="1">
    <source>
        <dbReference type="SAM" id="MobiDB-lite"/>
    </source>
</evidence>
<gene>
    <name evidence="2" type="ORF">H920_11764</name>
</gene>
<evidence type="ECO:0000313" key="2">
    <source>
        <dbReference type="EMBL" id="KFO26869.1"/>
    </source>
</evidence>
<sequence length="164" mass="17793">MASLFKSAEPNENVLNVKLVASGGPPVGDIEQNACFIIVVPYLSGGWQGRHEDAPGNFRASGAQFEVPQSGRNAMPPLAFRTKKPAKSTKAKRPESREASVSGVHNGNFNKKSPHKHFSSEVPSTFFLKKEADNLVQTSFVLAISWATLELGFVHAEFSPNLTQ</sequence>
<proteinExistence type="predicted"/>
<accession>A0A091D434</accession>
<dbReference type="AlphaFoldDB" id="A0A091D434"/>